<dbReference type="Proteomes" id="UP000482634">
    <property type="component" value="Unassembled WGS sequence"/>
</dbReference>
<dbReference type="Gene3D" id="3.40.50.150">
    <property type="entry name" value="Vaccinia Virus protein VP39"/>
    <property type="match status" value="1"/>
</dbReference>
<dbReference type="InterPro" id="IPR029063">
    <property type="entry name" value="SAM-dependent_MTases_sf"/>
</dbReference>
<dbReference type="Proteomes" id="UP000480410">
    <property type="component" value="Unassembled WGS sequence"/>
</dbReference>
<dbReference type="GO" id="GO:0008757">
    <property type="term" value="F:S-adenosylmethionine-dependent methyltransferase activity"/>
    <property type="evidence" value="ECO:0007669"/>
    <property type="project" value="InterPro"/>
</dbReference>
<dbReference type="InterPro" id="IPR013216">
    <property type="entry name" value="Methyltransf_11"/>
</dbReference>
<comment type="caution">
    <text evidence="3">The sequence shown here is derived from an EMBL/GenBank/DDBJ whole genome shotgun (WGS) entry which is preliminary data.</text>
</comment>
<dbReference type="EMBL" id="JAAHBU010000224">
    <property type="protein sequence ID" value="NER65079.1"/>
    <property type="molecule type" value="Genomic_DNA"/>
</dbReference>
<dbReference type="Pfam" id="PF08241">
    <property type="entry name" value="Methyltransf_11"/>
    <property type="match status" value="1"/>
</dbReference>
<accession>A0A6B3NSH0</accession>
<evidence type="ECO:0000313" key="3">
    <source>
        <dbReference type="EMBL" id="NER65079.1"/>
    </source>
</evidence>
<feature type="domain" description="Methyltransferase type 11" evidence="1">
    <location>
        <begin position="50"/>
        <end position="146"/>
    </location>
</feature>
<dbReference type="SUPFAM" id="SSF53335">
    <property type="entry name" value="S-adenosyl-L-methionine-dependent methyltransferases"/>
    <property type="match status" value="1"/>
</dbReference>
<dbReference type="EMBL" id="JAAHBV010000614">
    <property type="protein sequence ID" value="NER62019.1"/>
    <property type="molecule type" value="Genomic_DNA"/>
</dbReference>
<proteinExistence type="predicted"/>
<organism evidence="3 5">
    <name type="scientific">Pseudomonas brassicae</name>
    <dbReference type="NCBI Taxonomy" id="2708063"/>
    <lineage>
        <taxon>Bacteria</taxon>
        <taxon>Pseudomonadati</taxon>
        <taxon>Pseudomonadota</taxon>
        <taxon>Gammaproteobacteria</taxon>
        <taxon>Pseudomonadales</taxon>
        <taxon>Pseudomonadaceae</taxon>
        <taxon>Pseudomonas</taxon>
    </lineage>
</organism>
<dbReference type="AlphaFoldDB" id="A0A6B3NSH0"/>
<gene>
    <name evidence="2" type="ORF">G3435_22820</name>
    <name evidence="3" type="ORF">G3436_15895</name>
</gene>
<dbReference type="RefSeq" id="WP_163946662.1">
    <property type="nucleotide sequence ID" value="NZ_JAAHBU010000224.1"/>
</dbReference>
<evidence type="ECO:0000313" key="5">
    <source>
        <dbReference type="Proteomes" id="UP000482634"/>
    </source>
</evidence>
<accession>A0A6M0D236</accession>
<keyword evidence="3" id="KW-0489">Methyltransferase</keyword>
<dbReference type="GO" id="GO:0032259">
    <property type="term" value="P:methylation"/>
    <property type="evidence" value="ECO:0007669"/>
    <property type="project" value="UniProtKB-KW"/>
</dbReference>
<keyword evidence="3" id="KW-0808">Transferase</keyword>
<evidence type="ECO:0000313" key="2">
    <source>
        <dbReference type="EMBL" id="NER62019.1"/>
    </source>
</evidence>
<dbReference type="CDD" id="cd02440">
    <property type="entry name" value="AdoMet_MTases"/>
    <property type="match status" value="1"/>
</dbReference>
<keyword evidence="5" id="KW-1185">Reference proteome</keyword>
<dbReference type="PANTHER" id="PTHR43591">
    <property type="entry name" value="METHYLTRANSFERASE"/>
    <property type="match status" value="1"/>
</dbReference>
<evidence type="ECO:0000313" key="4">
    <source>
        <dbReference type="Proteomes" id="UP000480410"/>
    </source>
</evidence>
<reference evidence="4 5" key="1">
    <citation type="submission" date="2020-02" db="EMBL/GenBank/DDBJ databases">
        <title>Broccoli isolated Pseudomonas sp.</title>
        <authorList>
            <person name="Fujikawa T."/>
            <person name="Sawada H."/>
        </authorList>
    </citation>
    <scope>NUCLEOTIDE SEQUENCE [LARGE SCALE GENOMIC DNA]</scope>
    <source>
        <strain evidence="3 5">MAFF212427</strain>
        <strain evidence="2 4">MAFF212428</strain>
    </source>
</reference>
<evidence type="ECO:0000259" key="1">
    <source>
        <dbReference type="Pfam" id="PF08241"/>
    </source>
</evidence>
<sequence length="255" mass="28271">MSRTTAHTEVVQRQFGEQASAYLSSAVHAQGTEFALLQAELAGHSDARLLDLGCGAGHVSFHVAPLVAEVVAYDLSQQMLDVVAAAAVERGLNNIVTERGAAERLPFADASFDFVFSRYSAHHWSDLGLALREVRRVLKPGGVAAFVDVMSPGSPLLDTYLQSVEVLRDTSHVRDYSAGEWLAQVSEAGLYTRSHTRQRLRLEYTSWVERMRTPEAMRAAIRQLQQAMGEEVRQYYQIEADGSFSTDVLVLWAER</sequence>
<protein>
    <submittedName>
        <fullName evidence="3">Class I SAM-dependent methyltransferase</fullName>
    </submittedName>
</protein>
<name>A0A6B3NSH0_9PSED</name>